<dbReference type="Pfam" id="PF13426">
    <property type="entry name" value="PAS_9"/>
    <property type="match status" value="1"/>
</dbReference>
<dbReference type="SUPFAM" id="SSF55785">
    <property type="entry name" value="PYP-like sensor domain (PAS domain)"/>
    <property type="match status" value="2"/>
</dbReference>
<dbReference type="SMART" id="SM00052">
    <property type="entry name" value="EAL"/>
    <property type="match status" value="1"/>
</dbReference>
<comment type="catalytic activity">
    <reaction evidence="4">
        <text>3',3'-c-di-GMP + H2O = 5'-phosphoguanylyl(3'-&gt;5')guanosine + H(+)</text>
        <dbReference type="Rhea" id="RHEA:24902"/>
        <dbReference type="ChEBI" id="CHEBI:15377"/>
        <dbReference type="ChEBI" id="CHEBI:15378"/>
        <dbReference type="ChEBI" id="CHEBI:58754"/>
        <dbReference type="ChEBI" id="CHEBI:58805"/>
        <dbReference type="EC" id="3.1.4.52"/>
    </reaction>
    <physiologicalReaction direction="left-to-right" evidence="4">
        <dbReference type="Rhea" id="RHEA:24903"/>
    </physiologicalReaction>
</comment>
<evidence type="ECO:0000256" key="1">
    <source>
        <dbReference type="ARBA" id="ARBA00001946"/>
    </source>
</evidence>
<evidence type="ECO:0000256" key="4">
    <source>
        <dbReference type="ARBA" id="ARBA00051114"/>
    </source>
</evidence>
<dbReference type="InterPro" id="IPR035965">
    <property type="entry name" value="PAS-like_dom_sf"/>
</dbReference>
<keyword evidence="5" id="KW-0812">Transmembrane</keyword>
<dbReference type="PROSITE" id="PS50112">
    <property type="entry name" value="PAS"/>
    <property type="match status" value="2"/>
</dbReference>
<sequence>MPLSRKAASRKTALPVNPVSVQSKTLTGSRSKPTSVVSQHPAAKPYVISNPNKQAAIQAAQLRQLFAASNTSLISSTLLAVILAYMQRDMIAASVVLTWLILIMLVAVSRTLLVKAYRTAAPGVGASTRFWLKRFRIGVLAVGLVWGAAGFLMFPANSAQHQLFLVFMLAGLSAGGVVAFSADLPSAVLFSVTSLLPLIIRLFVSGNGLFVAMSMAGFLYLCFMMVSLRRINRSITENIVLHLDAAEREETMRTSEQRYRLLLKHSPIGIFHYDIDLVVTYYNEPFADILQNSVEAIVGLDIKGFKDPAILAALQRALQGEKVVYEGEYKPSPNAAGIWIDMTCAPSRDGVGKIAGGIAIIRDISERKQAEEMLRVSAIAFESQSAMIVTSPDAVILRVNRAFTALTGYNADEVLGQTPHMLNSGRHDKGFFNAMWTSLQETGHWQGEIWNRRKNGLIVAEWLTIAAVVAPDGRITHYVGTFSDITENKDAVAEIHRLAYYDPLTHLPNRRLLQDRLAQELVAGARNGLYGAILFLDLDNFKTLNDTRGHDAGDRLLVEVARRLRATVRECDIVGRLGGDEFLVLLADLSADAELAAMQTKQVGEKLLEALAHPYDLSGYEFHCSASIGIRLYRDQELAEELLRHADLAMYQAKVAGRNTVRFFDPSMQAMATARAELEKDLRLALAHNQFKLYFQPQMYRNHQVVGAEVLLRWQHPERGLVSPLEFIALAEKTSLILPIGQCVLEAACAQLKRWEGSENWRQFRLAINVSARQFRAADFVEQVRRALDNNGVNPDLLELELTESLVLENINDTILKMQALRDMGVRFSLDDFGTGYSSFSYLTQLPFDQLKIDRSFVHNIGVKTSDAVIVQTIIGMAHNLGIEVIAEGGETDAQRLFLEQHGCHACQGFLFSKPVPIEEFMAWSRRLPKC</sequence>
<feature type="domain" description="EAL" evidence="8">
    <location>
        <begin position="675"/>
        <end position="929"/>
    </location>
</feature>
<feature type="transmembrane region" description="Helical" evidence="5">
    <location>
        <begin position="91"/>
        <end position="114"/>
    </location>
</feature>
<dbReference type="SMART" id="SM00086">
    <property type="entry name" value="PAC"/>
    <property type="match status" value="2"/>
</dbReference>
<dbReference type="InterPro" id="IPR013656">
    <property type="entry name" value="PAS_4"/>
</dbReference>
<dbReference type="FunFam" id="3.30.70.270:FF:000001">
    <property type="entry name" value="Diguanylate cyclase domain protein"/>
    <property type="match status" value="1"/>
</dbReference>
<gene>
    <name evidence="10" type="ORF">A1332_03770</name>
</gene>
<dbReference type="NCBIfam" id="TIGR00229">
    <property type="entry name" value="sensory_box"/>
    <property type="match status" value="2"/>
</dbReference>
<dbReference type="CDD" id="cd01948">
    <property type="entry name" value="EAL"/>
    <property type="match status" value="1"/>
</dbReference>
<dbReference type="SMART" id="SM00091">
    <property type="entry name" value="PAS"/>
    <property type="match status" value="3"/>
</dbReference>
<accession>A0A177M774</accession>
<dbReference type="PANTHER" id="PTHR44757">
    <property type="entry name" value="DIGUANYLATE CYCLASE DGCP"/>
    <property type="match status" value="1"/>
</dbReference>
<evidence type="ECO:0000259" key="7">
    <source>
        <dbReference type="PROSITE" id="PS50113"/>
    </source>
</evidence>
<feature type="transmembrane region" description="Helical" evidence="5">
    <location>
        <begin position="65"/>
        <end position="85"/>
    </location>
</feature>
<dbReference type="FunFam" id="3.20.20.450:FF:000001">
    <property type="entry name" value="Cyclic di-GMP phosphodiesterase yahA"/>
    <property type="match status" value="1"/>
</dbReference>
<name>A0A177M774_METMH</name>
<dbReference type="GO" id="GO:0071732">
    <property type="term" value="P:cellular response to nitric oxide"/>
    <property type="evidence" value="ECO:0007669"/>
    <property type="project" value="UniProtKB-ARBA"/>
</dbReference>
<dbReference type="Proteomes" id="UP000078090">
    <property type="component" value="Unassembled WGS sequence"/>
</dbReference>
<dbReference type="Gene3D" id="3.30.70.270">
    <property type="match status" value="1"/>
</dbReference>
<evidence type="ECO:0000259" key="9">
    <source>
        <dbReference type="PROSITE" id="PS50887"/>
    </source>
</evidence>
<dbReference type="EMBL" id="LUUG01000093">
    <property type="protein sequence ID" value="OAI01163.1"/>
    <property type="molecule type" value="Genomic_DNA"/>
</dbReference>
<evidence type="ECO:0000259" key="6">
    <source>
        <dbReference type="PROSITE" id="PS50112"/>
    </source>
</evidence>
<dbReference type="InterPro" id="IPR000014">
    <property type="entry name" value="PAS"/>
</dbReference>
<dbReference type="Pfam" id="PF00563">
    <property type="entry name" value="EAL"/>
    <property type="match status" value="1"/>
</dbReference>
<dbReference type="InterPro" id="IPR000700">
    <property type="entry name" value="PAS-assoc_C"/>
</dbReference>
<keyword evidence="5" id="KW-0472">Membrane</keyword>
<evidence type="ECO:0000313" key="11">
    <source>
        <dbReference type="Proteomes" id="UP000078090"/>
    </source>
</evidence>
<feature type="domain" description="GGDEF" evidence="9">
    <location>
        <begin position="529"/>
        <end position="666"/>
    </location>
</feature>
<dbReference type="InterPro" id="IPR052155">
    <property type="entry name" value="Biofilm_reg_signaling"/>
</dbReference>
<feature type="domain" description="PAS" evidence="6">
    <location>
        <begin position="366"/>
        <end position="418"/>
    </location>
</feature>
<keyword evidence="5" id="KW-1133">Transmembrane helix</keyword>
<dbReference type="EC" id="3.1.4.52" evidence="2"/>
<evidence type="ECO:0000256" key="3">
    <source>
        <dbReference type="ARBA" id="ARBA00022636"/>
    </source>
</evidence>
<dbReference type="OrthoDB" id="9804951at2"/>
<dbReference type="InterPro" id="IPR000160">
    <property type="entry name" value="GGDEF_dom"/>
</dbReference>
<dbReference type="SMART" id="SM00267">
    <property type="entry name" value="GGDEF"/>
    <property type="match status" value="1"/>
</dbReference>
<dbReference type="InterPro" id="IPR029787">
    <property type="entry name" value="Nucleotide_cyclase"/>
</dbReference>
<dbReference type="InterPro" id="IPR043128">
    <property type="entry name" value="Rev_trsase/Diguanyl_cyclase"/>
</dbReference>
<dbReference type="NCBIfam" id="TIGR00254">
    <property type="entry name" value="GGDEF"/>
    <property type="match status" value="1"/>
</dbReference>
<evidence type="ECO:0000259" key="8">
    <source>
        <dbReference type="PROSITE" id="PS50883"/>
    </source>
</evidence>
<feature type="domain" description="PAC" evidence="7">
    <location>
        <begin position="323"/>
        <end position="376"/>
    </location>
</feature>
<dbReference type="PROSITE" id="PS50883">
    <property type="entry name" value="EAL"/>
    <property type="match status" value="1"/>
</dbReference>
<dbReference type="Gene3D" id="3.30.450.20">
    <property type="entry name" value="PAS domain"/>
    <property type="match status" value="2"/>
</dbReference>
<evidence type="ECO:0000313" key="10">
    <source>
        <dbReference type="EMBL" id="OAI01163.1"/>
    </source>
</evidence>
<dbReference type="Gene3D" id="3.20.20.450">
    <property type="entry name" value="EAL domain"/>
    <property type="match status" value="1"/>
</dbReference>
<proteinExistence type="predicted"/>
<dbReference type="GO" id="GO:0071111">
    <property type="term" value="F:cyclic-guanylate-specific phosphodiesterase activity"/>
    <property type="evidence" value="ECO:0007669"/>
    <property type="project" value="UniProtKB-EC"/>
</dbReference>
<dbReference type="CDD" id="cd00130">
    <property type="entry name" value="PAS"/>
    <property type="match status" value="2"/>
</dbReference>
<dbReference type="InterPro" id="IPR001610">
    <property type="entry name" value="PAC"/>
</dbReference>
<dbReference type="SUPFAM" id="SSF55073">
    <property type="entry name" value="Nucleotide cyclase"/>
    <property type="match status" value="1"/>
</dbReference>
<feature type="domain" description="PAC" evidence="7">
    <location>
        <begin position="445"/>
        <end position="497"/>
    </location>
</feature>
<dbReference type="SUPFAM" id="SSF141868">
    <property type="entry name" value="EAL domain-like"/>
    <property type="match status" value="1"/>
</dbReference>
<evidence type="ECO:0000256" key="2">
    <source>
        <dbReference type="ARBA" id="ARBA00012282"/>
    </source>
</evidence>
<dbReference type="PANTHER" id="PTHR44757:SF2">
    <property type="entry name" value="BIOFILM ARCHITECTURE MAINTENANCE PROTEIN MBAA"/>
    <property type="match status" value="1"/>
</dbReference>
<keyword evidence="3" id="KW-0973">c-di-GMP</keyword>
<dbReference type="PROSITE" id="PS50887">
    <property type="entry name" value="GGDEF"/>
    <property type="match status" value="1"/>
</dbReference>
<dbReference type="Pfam" id="PF00990">
    <property type="entry name" value="GGDEF"/>
    <property type="match status" value="1"/>
</dbReference>
<dbReference type="InterPro" id="IPR035919">
    <property type="entry name" value="EAL_sf"/>
</dbReference>
<reference evidence="10 11" key="1">
    <citation type="submission" date="2016-03" db="EMBL/GenBank/DDBJ databases">
        <authorList>
            <person name="Ploux O."/>
        </authorList>
    </citation>
    <scope>NUCLEOTIDE SEQUENCE [LARGE SCALE GENOMIC DNA]</scope>
    <source>
        <strain evidence="10 11">R-45363</strain>
    </source>
</reference>
<dbReference type="InterPro" id="IPR001633">
    <property type="entry name" value="EAL_dom"/>
</dbReference>
<dbReference type="CDD" id="cd01949">
    <property type="entry name" value="GGDEF"/>
    <property type="match status" value="1"/>
</dbReference>
<evidence type="ECO:0000256" key="5">
    <source>
        <dbReference type="SAM" id="Phobius"/>
    </source>
</evidence>
<feature type="transmembrane region" description="Helical" evidence="5">
    <location>
        <begin position="162"/>
        <end position="180"/>
    </location>
</feature>
<feature type="domain" description="PAS" evidence="6">
    <location>
        <begin position="255"/>
        <end position="299"/>
    </location>
</feature>
<dbReference type="PROSITE" id="PS50113">
    <property type="entry name" value="PAC"/>
    <property type="match status" value="2"/>
</dbReference>
<comment type="caution">
    <text evidence="10">The sequence shown here is derived from an EMBL/GenBank/DDBJ whole genome shotgun (WGS) entry which is preliminary data.</text>
</comment>
<dbReference type="AlphaFoldDB" id="A0A177M774"/>
<protein>
    <recommendedName>
        <fullName evidence="2">cyclic-guanylate-specific phosphodiesterase</fullName>
        <ecNumber evidence="2">3.1.4.52</ecNumber>
    </recommendedName>
</protein>
<dbReference type="Pfam" id="PF08448">
    <property type="entry name" value="PAS_4"/>
    <property type="match status" value="1"/>
</dbReference>
<organism evidence="10 11">
    <name type="scientific">Methylomonas methanica</name>
    <dbReference type="NCBI Taxonomy" id="421"/>
    <lineage>
        <taxon>Bacteria</taxon>
        <taxon>Pseudomonadati</taxon>
        <taxon>Pseudomonadota</taxon>
        <taxon>Gammaproteobacteria</taxon>
        <taxon>Methylococcales</taxon>
        <taxon>Methylococcaceae</taxon>
        <taxon>Methylomonas</taxon>
    </lineage>
</organism>
<feature type="transmembrane region" description="Helical" evidence="5">
    <location>
        <begin position="135"/>
        <end position="156"/>
    </location>
</feature>
<comment type="cofactor">
    <cofactor evidence="1">
        <name>Mg(2+)</name>
        <dbReference type="ChEBI" id="CHEBI:18420"/>
    </cofactor>
</comment>